<name>A0A812EJV6_ACAPH</name>
<feature type="compositionally biased region" description="Basic residues" evidence="4">
    <location>
        <begin position="728"/>
        <end position="742"/>
    </location>
</feature>
<evidence type="ECO:0000313" key="5">
    <source>
        <dbReference type="EMBL" id="CAE1325563.1"/>
    </source>
</evidence>
<protein>
    <submittedName>
        <fullName evidence="5">Uncharacterized protein</fullName>
    </submittedName>
</protein>
<proteinExistence type="predicted"/>
<reference evidence="5" key="1">
    <citation type="submission" date="2021-01" db="EMBL/GenBank/DDBJ databases">
        <authorList>
            <person name="Li R."/>
            <person name="Bekaert M."/>
        </authorList>
    </citation>
    <scope>NUCLEOTIDE SEQUENCE</scope>
    <source>
        <strain evidence="5">Farmed</strain>
    </source>
</reference>
<dbReference type="EMBL" id="CAHIKZ030005454">
    <property type="protein sequence ID" value="CAE1325563.1"/>
    <property type="molecule type" value="Genomic_DNA"/>
</dbReference>
<evidence type="ECO:0000256" key="2">
    <source>
        <dbReference type="ARBA" id="ARBA00022771"/>
    </source>
</evidence>
<feature type="compositionally biased region" description="Basic and acidic residues" evidence="4">
    <location>
        <begin position="983"/>
        <end position="1003"/>
    </location>
</feature>
<comment type="caution">
    <text evidence="5">The sequence shown here is derived from an EMBL/GenBank/DDBJ whole genome shotgun (WGS) entry which is preliminary data.</text>
</comment>
<evidence type="ECO:0000313" key="6">
    <source>
        <dbReference type="Proteomes" id="UP000597762"/>
    </source>
</evidence>
<feature type="compositionally biased region" description="Basic residues" evidence="4">
    <location>
        <begin position="1613"/>
        <end position="1622"/>
    </location>
</feature>
<feature type="compositionally biased region" description="Polar residues" evidence="4">
    <location>
        <begin position="412"/>
        <end position="423"/>
    </location>
</feature>
<feature type="region of interest" description="Disordered" evidence="4">
    <location>
        <begin position="96"/>
        <end position="131"/>
    </location>
</feature>
<feature type="compositionally biased region" description="Basic and acidic residues" evidence="4">
    <location>
        <begin position="822"/>
        <end position="834"/>
    </location>
</feature>
<feature type="compositionally biased region" description="Polar residues" evidence="4">
    <location>
        <begin position="441"/>
        <end position="483"/>
    </location>
</feature>
<feature type="compositionally biased region" description="Acidic residues" evidence="4">
    <location>
        <begin position="1628"/>
        <end position="1639"/>
    </location>
</feature>
<feature type="compositionally biased region" description="Basic residues" evidence="4">
    <location>
        <begin position="764"/>
        <end position="778"/>
    </location>
</feature>
<feature type="compositionally biased region" description="Low complexity" evidence="4">
    <location>
        <begin position="102"/>
        <end position="114"/>
    </location>
</feature>
<feature type="compositionally biased region" description="Basic and acidic residues" evidence="4">
    <location>
        <begin position="1293"/>
        <end position="1303"/>
    </location>
</feature>
<dbReference type="GO" id="GO:0008270">
    <property type="term" value="F:zinc ion binding"/>
    <property type="evidence" value="ECO:0007669"/>
    <property type="project" value="UniProtKB-KW"/>
</dbReference>
<keyword evidence="1" id="KW-0479">Metal-binding</keyword>
<feature type="region of interest" description="Disordered" evidence="4">
    <location>
        <begin position="313"/>
        <end position="347"/>
    </location>
</feature>
<feature type="compositionally biased region" description="Basic and acidic residues" evidence="4">
    <location>
        <begin position="561"/>
        <end position="596"/>
    </location>
</feature>
<feature type="compositionally biased region" description="Basic and acidic residues" evidence="4">
    <location>
        <begin position="936"/>
        <end position="947"/>
    </location>
</feature>
<feature type="compositionally biased region" description="Polar residues" evidence="4">
    <location>
        <begin position="924"/>
        <end position="933"/>
    </location>
</feature>
<feature type="compositionally biased region" description="Low complexity" evidence="4">
    <location>
        <begin position="1226"/>
        <end position="1242"/>
    </location>
</feature>
<dbReference type="InterPro" id="IPR052445">
    <property type="entry name" value="ZnF-G_patch_domain"/>
</dbReference>
<feature type="compositionally biased region" description="Basic and acidic residues" evidence="4">
    <location>
        <begin position="1094"/>
        <end position="1123"/>
    </location>
</feature>
<feature type="region of interest" description="Disordered" evidence="4">
    <location>
        <begin position="1608"/>
        <end position="1640"/>
    </location>
</feature>
<feature type="compositionally biased region" description="Pro residues" evidence="4">
    <location>
        <begin position="1493"/>
        <end position="1502"/>
    </location>
</feature>
<feature type="compositionally biased region" description="Basic and acidic residues" evidence="4">
    <location>
        <begin position="779"/>
        <end position="790"/>
    </location>
</feature>
<accession>A0A812EJV6</accession>
<feature type="compositionally biased region" description="Basic residues" evidence="4">
    <location>
        <begin position="1243"/>
        <end position="1263"/>
    </location>
</feature>
<evidence type="ECO:0000256" key="4">
    <source>
        <dbReference type="SAM" id="MobiDB-lite"/>
    </source>
</evidence>
<dbReference type="PANTHER" id="PTHR17614">
    <property type="entry name" value="ZINC FINGER-CONTAINING"/>
    <property type="match status" value="1"/>
</dbReference>
<gene>
    <name evidence="5" type="ORF">SPHA_75236</name>
</gene>
<feature type="compositionally biased region" description="Basic and acidic residues" evidence="4">
    <location>
        <begin position="743"/>
        <end position="758"/>
    </location>
</feature>
<feature type="compositionally biased region" description="Polar residues" evidence="4">
    <location>
        <begin position="1518"/>
        <end position="1544"/>
    </location>
</feature>
<feature type="compositionally biased region" description="Basic residues" evidence="4">
    <location>
        <begin position="1124"/>
        <end position="1141"/>
    </location>
</feature>
<organism evidence="5 6">
    <name type="scientific">Acanthosepion pharaonis</name>
    <name type="common">Pharaoh cuttlefish</name>
    <name type="synonym">Sepia pharaonis</name>
    <dbReference type="NCBI Taxonomy" id="158019"/>
    <lineage>
        <taxon>Eukaryota</taxon>
        <taxon>Metazoa</taxon>
        <taxon>Spiralia</taxon>
        <taxon>Lophotrochozoa</taxon>
        <taxon>Mollusca</taxon>
        <taxon>Cephalopoda</taxon>
        <taxon>Coleoidea</taxon>
        <taxon>Decapodiformes</taxon>
        <taxon>Sepiida</taxon>
        <taxon>Sepiina</taxon>
        <taxon>Sepiidae</taxon>
        <taxon>Acanthosepion</taxon>
    </lineage>
</organism>
<feature type="compositionally biased region" description="Pro residues" evidence="4">
    <location>
        <begin position="1560"/>
        <end position="1575"/>
    </location>
</feature>
<evidence type="ECO:0000256" key="1">
    <source>
        <dbReference type="ARBA" id="ARBA00022723"/>
    </source>
</evidence>
<feature type="compositionally biased region" description="Basic and acidic residues" evidence="4">
    <location>
        <begin position="1322"/>
        <end position="1331"/>
    </location>
</feature>
<keyword evidence="3" id="KW-0862">Zinc</keyword>
<dbReference type="Proteomes" id="UP000597762">
    <property type="component" value="Unassembled WGS sequence"/>
</dbReference>
<sequence>MSEKIAQGKAGIVATKKSDPVIVSNALLTDSQSKSGSNESLASEMETVIIQGTDFAKEFEKPNDRASHIKIGRAKQKVISGGQGSILQCTSVSSVASGNAGKTTATPQKTATKPSDGPCRTSDLEGSAGSNSCAVKSALKKVTPTGTASVTAPAKTGHVASKANVNVSSKSGNIANANKPNNMLSRPTPPVAVSGRPVEVAANIGHRPNFPNMRSTIQAPAGVFPGAVQPRGRGPGTNFNPQRPASRMHANLFNAGRPNVQVVNVRNPRSMTPSSGYGAVRPALGITRPTGPMPVRLASGCPVNKMDVRRPNAANSTVRQRPLVPDKPSVKPCLNTPTKPGIPEANKINSMNNAVESSRKNAEKLNPVNKASPHPVTTKIGCAGSVSASIKPTENAVKACNHTATKPVDNVSLGSNKSCAQGGSSSNSNISNTVKTAGKPVTTNPPQSGSNQLFKVSSNNTTGNKTVKPTNPDTLETTKTQTPAQPPPPPPPPPSSSTCDNVDVLPSQPSTASEKEQNVADSAGTCDNDEALEDAEGSKGGISFSFNRKMGQKLPSSVPFGKEEEKAPNSADTEKDSKTEAVKEESCTEKSQDSNKEMPSAGMSFLKVLNKEQTLELDWPVEMIRYTKTEPSISYSCNPLFFDFKELLSKDKCHKEENTSSNQMKKKSDGDASVSKTEPNNADEKEKETKNQVNADAAKAEKSLVKKSRKKKRKLSSQRHTDEDEMKSKKKKKKKHSSKKREVKSEGGISEKEDDKNAVDVSKNKRHKKKKKRSHHLGPKSDLEQGHGEGGDGDGVTKSKTSHKSKHKKHKSRKSKKKRHKHDEFEKDSNSGHESEEDLAASAVTEQKNKKHKKKKPPQAGKDSSNFSSEDELSKVQKAKSKVASSGIAGEKVIAATAGEPDGKLATVAVCEEEKDVSKKRNVAGNNPTQTLESVDESKKTKKDEAGAAKPGSCTERKRPTGELDSPVGSKKKKLSSKTMCLKSEDTWSKMETIFEARSDPEGNKASWDTSSDSDVASHENKPNIKSKSADAGKRKKLPNPSEPSEKPENNPNPASKTSGSAVKVEPNNSSGSESDRPASAKQIYKRKKSYSGESHHSDSHCRSRDRSYSSSYSDRDSHYSDKSKHRHSRSHSSSRSRSRSRSASYERHSSRRGRRYSYSSYSDEDYRYRRGHSRSRSCSRRRSRTRSRSYSRSRRYRSYSSEHHRSYSSSSSRSRSRSESRGRSRSYSYSRSHSKSTSYSRSRSRSRSYHKSHSRSRSPHKSSKQDYRHKSSPEHRYYSSKKNSKHVSGGKGENEKGGKLDPAKIPLPIMPGDDKEEAGEGPEKSKDKMFPAETTKVSTPAAVTPGPEVAPTLHAVRKEVTVAGGTGEPEAKSGLINIPLPPFQVAENAQLGKVDSVDGQLRPPPPPPHMLSMTHYTNTGDCLMHHPIPDLSQPPPSASLMANCPPPPPPPPPPMLNNNNNSNIPGMPATRLGAPSLYGHLSIPPQDVPRMNAPPPPPPPKCGVDASMRMPLPFTPRSVTRLEQSSKENPSVSKSPIESTLQAPSAAATVETAEKEMTPPLPPPKSPPPQPPPPPKKEDEKKNCEEISPMQPIIPPEQVEQYKHLQEMAQKHAMKQQRRQRLKDTGQAEESDDDESMEMEGQVSTMVSDEECEEQPGILALPEPEPQHLQQQILLPHAQHAGSPVIAQHVVPFSQQQIIIPPSSLLQSQGAAFPIQTGGPMIAIPHTAAAHHHHHHPHHPLAGHHALHHAFHPAAAAGVPLAAAAASHPFHHQLIAAAPSQLVPYSSPQPILTQLHPPGPIIIGHQILIPRFPRAPM</sequence>
<dbReference type="OrthoDB" id="4822at2759"/>
<feature type="compositionally biased region" description="Basic and acidic residues" evidence="4">
    <location>
        <begin position="1576"/>
        <end position="1586"/>
    </location>
</feature>
<keyword evidence="6" id="KW-1185">Reference proteome</keyword>
<feature type="region of interest" description="Disordered" evidence="4">
    <location>
        <begin position="1446"/>
        <end position="1594"/>
    </location>
</feature>
<feature type="compositionally biased region" description="Basic residues" evidence="4">
    <location>
        <begin position="1170"/>
        <end position="1198"/>
    </location>
</feature>
<evidence type="ECO:0000256" key="3">
    <source>
        <dbReference type="ARBA" id="ARBA00022833"/>
    </source>
</evidence>
<feature type="compositionally biased region" description="Basic residues" evidence="4">
    <location>
        <begin position="705"/>
        <end position="717"/>
    </location>
</feature>
<dbReference type="GO" id="GO:0005634">
    <property type="term" value="C:nucleus"/>
    <property type="evidence" value="ECO:0007669"/>
    <property type="project" value="TreeGrafter"/>
</dbReference>
<feature type="compositionally biased region" description="Basic and acidic residues" evidence="4">
    <location>
        <begin position="1016"/>
        <end position="1033"/>
    </location>
</feature>
<feature type="region of interest" description="Disordered" evidence="4">
    <location>
        <begin position="406"/>
        <end position="600"/>
    </location>
</feature>
<feature type="compositionally biased region" description="Pro residues" evidence="4">
    <location>
        <begin position="1446"/>
        <end position="1456"/>
    </location>
</feature>
<feature type="compositionally biased region" description="Pro residues" evidence="4">
    <location>
        <begin position="484"/>
        <end position="495"/>
    </location>
</feature>
<feature type="compositionally biased region" description="Low complexity" evidence="4">
    <location>
        <begin position="1457"/>
        <end position="1466"/>
    </location>
</feature>
<feature type="region of interest" description="Disordered" evidence="4">
    <location>
        <begin position="654"/>
        <end position="1353"/>
    </location>
</feature>
<keyword evidence="2" id="KW-0863">Zinc-finger</keyword>
<feature type="compositionally biased region" description="Basic and acidic residues" evidence="4">
    <location>
        <begin position="1264"/>
        <end position="1278"/>
    </location>
</feature>
<feature type="compositionally biased region" description="Basic residues" evidence="4">
    <location>
        <begin position="800"/>
        <end position="821"/>
    </location>
</feature>
<dbReference type="PANTHER" id="PTHR17614:SF14">
    <property type="entry name" value="G PATCH DOMAIN-CONTAINING PROTEIN 8-LIKE ISOFORM X5"/>
    <property type="match status" value="1"/>
</dbReference>